<dbReference type="SUPFAM" id="SSF53756">
    <property type="entry name" value="UDP-Glycosyltransferase/glycogen phosphorylase"/>
    <property type="match status" value="1"/>
</dbReference>
<dbReference type="InterPro" id="IPR002213">
    <property type="entry name" value="UDP_glucos_trans"/>
</dbReference>
<dbReference type="PANTHER" id="PTHR48047:SF182">
    <property type="entry name" value="GLYCOSYLTRANSFERASE"/>
    <property type="match status" value="1"/>
</dbReference>
<evidence type="ECO:0000256" key="6">
    <source>
        <dbReference type="RuleBase" id="RU362057"/>
    </source>
</evidence>
<evidence type="ECO:0000256" key="2">
    <source>
        <dbReference type="ARBA" id="ARBA00022676"/>
    </source>
</evidence>
<dbReference type="Gramene" id="PSR98472">
    <property type="protein sequence ID" value="PSR98472"/>
    <property type="gene ID" value="CEY00_Acc16896"/>
</dbReference>
<dbReference type="AlphaFoldDB" id="A0A2R6PY58"/>
<keyword evidence="3 5" id="KW-0808">Transferase</keyword>
<proteinExistence type="inferred from homology"/>
<evidence type="ECO:0000313" key="8">
    <source>
        <dbReference type="Proteomes" id="UP000241394"/>
    </source>
</evidence>
<dbReference type="GO" id="GO:0035251">
    <property type="term" value="F:UDP-glucosyltransferase activity"/>
    <property type="evidence" value="ECO:0007669"/>
    <property type="project" value="TreeGrafter"/>
</dbReference>
<dbReference type="Gene3D" id="3.40.50.2000">
    <property type="entry name" value="Glycogen Phosphorylase B"/>
    <property type="match status" value="2"/>
</dbReference>
<dbReference type="PANTHER" id="PTHR48047">
    <property type="entry name" value="GLYCOSYLTRANSFERASE"/>
    <property type="match status" value="1"/>
</dbReference>
<comment type="caution">
    <text evidence="7">The sequence shown here is derived from an EMBL/GenBank/DDBJ whole genome shotgun (WGS) entry which is preliminary data.</text>
</comment>
<dbReference type="FunFam" id="3.40.50.2000:FF:000047">
    <property type="entry name" value="Glycosyltransferase"/>
    <property type="match status" value="1"/>
</dbReference>
<evidence type="ECO:0000256" key="3">
    <source>
        <dbReference type="ARBA" id="ARBA00022679"/>
    </source>
</evidence>
<dbReference type="EC" id="2.4.1.-" evidence="6"/>
<dbReference type="PROSITE" id="PS00375">
    <property type="entry name" value="UDPGT"/>
    <property type="match status" value="1"/>
</dbReference>
<gene>
    <name evidence="7" type="ORF">CEY00_Acc16896</name>
</gene>
<dbReference type="FunFam" id="3.40.50.2000:FF:000071">
    <property type="entry name" value="Glycosyltransferase"/>
    <property type="match status" value="1"/>
</dbReference>
<keyword evidence="2 5" id="KW-0328">Glycosyltransferase</keyword>
<evidence type="ECO:0000313" key="7">
    <source>
        <dbReference type="EMBL" id="PSR98472.1"/>
    </source>
</evidence>
<dbReference type="STRING" id="1590841.A0A2R6PY58"/>
<dbReference type="GO" id="GO:0009813">
    <property type="term" value="P:flavonoid biosynthetic process"/>
    <property type="evidence" value="ECO:0007669"/>
    <property type="project" value="UniProtKB-KW"/>
</dbReference>
<organism evidence="7 8">
    <name type="scientific">Actinidia chinensis var. chinensis</name>
    <name type="common">Chinese soft-hair kiwi</name>
    <dbReference type="NCBI Taxonomy" id="1590841"/>
    <lineage>
        <taxon>Eukaryota</taxon>
        <taxon>Viridiplantae</taxon>
        <taxon>Streptophyta</taxon>
        <taxon>Embryophyta</taxon>
        <taxon>Tracheophyta</taxon>
        <taxon>Spermatophyta</taxon>
        <taxon>Magnoliopsida</taxon>
        <taxon>eudicotyledons</taxon>
        <taxon>Gunneridae</taxon>
        <taxon>Pentapetalae</taxon>
        <taxon>asterids</taxon>
        <taxon>Ericales</taxon>
        <taxon>Actinidiaceae</taxon>
        <taxon>Actinidia</taxon>
    </lineage>
</organism>
<dbReference type="OMA" id="NERFIVH"/>
<dbReference type="Pfam" id="PF00201">
    <property type="entry name" value="UDPGT"/>
    <property type="match status" value="1"/>
</dbReference>
<keyword evidence="8" id="KW-1185">Reference proteome</keyword>
<keyword evidence="4" id="KW-0284">Flavonoid biosynthesis</keyword>
<reference evidence="7 8" key="1">
    <citation type="submission" date="2017-07" db="EMBL/GenBank/DDBJ databases">
        <title>An improved, manually edited Actinidia chinensis var. chinensis (kiwifruit) genome highlights the challenges associated with draft genomes and gene prediction in plants.</title>
        <authorList>
            <person name="Pilkington S."/>
            <person name="Crowhurst R."/>
            <person name="Hilario E."/>
            <person name="Nardozza S."/>
            <person name="Fraser L."/>
            <person name="Peng Y."/>
            <person name="Gunaseelan K."/>
            <person name="Simpson R."/>
            <person name="Tahir J."/>
            <person name="Deroles S."/>
            <person name="Templeton K."/>
            <person name="Luo Z."/>
            <person name="Davy M."/>
            <person name="Cheng C."/>
            <person name="Mcneilage M."/>
            <person name="Scaglione D."/>
            <person name="Liu Y."/>
            <person name="Zhang Q."/>
            <person name="Datson P."/>
            <person name="De Silva N."/>
            <person name="Gardiner S."/>
            <person name="Bassett H."/>
            <person name="Chagne D."/>
            <person name="Mccallum J."/>
            <person name="Dzierzon H."/>
            <person name="Deng C."/>
            <person name="Wang Y.-Y."/>
            <person name="Barron N."/>
            <person name="Manako K."/>
            <person name="Bowen J."/>
            <person name="Foster T."/>
            <person name="Erridge Z."/>
            <person name="Tiffin H."/>
            <person name="Waite C."/>
            <person name="Davies K."/>
            <person name="Grierson E."/>
            <person name="Laing W."/>
            <person name="Kirk R."/>
            <person name="Chen X."/>
            <person name="Wood M."/>
            <person name="Montefiori M."/>
            <person name="Brummell D."/>
            <person name="Schwinn K."/>
            <person name="Catanach A."/>
            <person name="Fullerton C."/>
            <person name="Li D."/>
            <person name="Meiyalaghan S."/>
            <person name="Nieuwenhuizen N."/>
            <person name="Read N."/>
            <person name="Prakash R."/>
            <person name="Hunter D."/>
            <person name="Zhang H."/>
            <person name="Mckenzie M."/>
            <person name="Knabel M."/>
            <person name="Harris A."/>
            <person name="Allan A."/>
            <person name="Chen A."/>
            <person name="Janssen B."/>
            <person name="Plunkett B."/>
            <person name="Dwamena C."/>
            <person name="Voogd C."/>
            <person name="Leif D."/>
            <person name="Lafferty D."/>
            <person name="Souleyre E."/>
            <person name="Varkonyi-Gasic E."/>
            <person name="Gambi F."/>
            <person name="Hanley J."/>
            <person name="Yao J.-L."/>
            <person name="Cheung J."/>
            <person name="David K."/>
            <person name="Warren B."/>
            <person name="Marsh K."/>
            <person name="Snowden K."/>
            <person name="Lin-Wang K."/>
            <person name="Brian L."/>
            <person name="Martinez-Sanchez M."/>
            <person name="Wang M."/>
            <person name="Ileperuma N."/>
            <person name="Macnee N."/>
            <person name="Campin R."/>
            <person name="Mcatee P."/>
            <person name="Drummond R."/>
            <person name="Espley R."/>
            <person name="Ireland H."/>
            <person name="Wu R."/>
            <person name="Atkinson R."/>
            <person name="Karunairetnam S."/>
            <person name="Bulley S."/>
            <person name="Chunkath S."/>
            <person name="Hanley Z."/>
            <person name="Storey R."/>
            <person name="Thrimawithana A."/>
            <person name="Thomson S."/>
            <person name="David C."/>
            <person name="Testolin R."/>
        </authorList>
    </citation>
    <scope>NUCLEOTIDE SEQUENCE [LARGE SCALE GENOMIC DNA]</scope>
    <source>
        <strain evidence="8">cv. Red5</strain>
        <tissue evidence="7">Young leaf</tissue>
    </source>
</reference>
<evidence type="ECO:0000256" key="4">
    <source>
        <dbReference type="ARBA" id="ARBA00023241"/>
    </source>
</evidence>
<dbReference type="Proteomes" id="UP000241394">
    <property type="component" value="Chromosome LG22"/>
</dbReference>
<reference evidence="8" key="2">
    <citation type="journal article" date="2018" name="BMC Genomics">
        <title>A manually annotated Actinidia chinensis var. chinensis (kiwifruit) genome highlights the challenges associated with draft genomes and gene prediction in plants.</title>
        <authorList>
            <person name="Pilkington S.M."/>
            <person name="Crowhurst R."/>
            <person name="Hilario E."/>
            <person name="Nardozza S."/>
            <person name="Fraser L."/>
            <person name="Peng Y."/>
            <person name="Gunaseelan K."/>
            <person name="Simpson R."/>
            <person name="Tahir J."/>
            <person name="Deroles S.C."/>
            <person name="Templeton K."/>
            <person name="Luo Z."/>
            <person name="Davy M."/>
            <person name="Cheng C."/>
            <person name="McNeilage M."/>
            <person name="Scaglione D."/>
            <person name="Liu Y."/>
            <person name="Zhang Q."/>
            <person name="Datson P."/>
            <person name="De Silva N."/>
            <person name="Gardiner S.E."/>
            <person name="Bassett H."/>
            <person name="Chagne D."/>
            <person name="McCallum J."/>
            <person name="Dzierzon H."/>
            <person name="Deng C."/>
            <person name="Wang Y.Y."/>
            <person name="Barron L."/>
            <person name="Manako K."/>
            <person name="Bowen J."/>
            <person name="Foster T.M."/>
            <person name="Erridge Z.A."/>
            <person name="Tiffin H."/>
            <person name="Waite C.N."/>
            <person name="Davies K.M."/>
            <person name="Grierson E.P."/>
            <person name="Laing W.A."/>
            <person name="Kirk R."/>
            <person name="Chen X."/>
            <person name="Wood M."/>
            <person name="Montefiori M."/>
            <person name="Brummell D.A."/>
            <person name="Schwinn K.E."/>
            <person name="Catanach A."/>
            <person name="Fullerton C."/>
            <person name="Li D."/>
            <person name="Meiyalaghan S."/>
            <person name="Nieuwenhuizen N."/>
            <person name="Read N."/>
            <person name="Prakash R."/>
            <person name="Hunter D."/>
            <person name="Zhang H."/>
            <person name="McKenzie M."/>
            <person name="Knabel M."/>
            <person name="Harris A."/>
            <person name="Allan A.C."/>
            <person name="Gleave A."/>
            <person name="Chen A."/>
            <person name="Janssen B.J."/>
            <person name="Plunkett B."/>
            <person name="Ampomah-Dwamena C."/>
            <person name="Voogd C."/>
            <person name="Leif D."/>
            <person name="Lafferty D."/>
            <person name="Souleyre E.J.F."/>
            <person name="Varkonyi-Gasic E."/>
            <person name="Gambi F."/>
            <person name="Hanley J."/>
            <person name="Yao J.L."/>
            <person name="Cheung J."/>
            <person name="David K.M."/>
            <person name="Warren B."/>
            <person name="Marsh K."/>
            <person name="Snowden K.C."/>
            <person name="Lin-Wang K."/>
            <person name="Brian L."/>
            <person name="Martinez-Sanchez M."/>
            <person name="Wang M."/>
            <person name="Ileperuma N."/>
            <person name="Macnee N."/>
            <person name="Campin R."/>
            <person name="McAtee P."/>
            <person name="Drummond R.S.M."/>
            <person name="Espley R.V."/>
            <person name="Ireland H.S."/>
            <person name="Wu R."/>
            <person name="Atkinson R.G."/>
            <person name="Karunairetnam S."/>
            <person name="Bulley S."/>
            <person name="Chunkath S."/>
            <person name="Hanley Z."/>
            <person name="Storey R."/>
            <person name="Thrimawithana A.H."/>
            <person name="Thomson S."/>
            <person name="David C."/>
            <person name="Testolin R."/>
            <person name="Huang H."/>
            <person name="Hellens R.P."/>
            <person name="Schaffer R.J."/>
        </authorList>
    </citation>
    <scope>NUCLEOTIDE SEQUENCE [LARGE SCALE GENOMIC DNA]</scope>
    <source>
        <strain evidence="8">cv. Red5</strain>
    </source>
</reference>
<name>A0A2R6PY58_ACTCC</name>
<accession>A0A2R6PY58</accession>
<dbReference type="CDD" id="cd03784">
    <property type="entry name" value="GT1_Gtf-like"/>
    <property type="match status" value="1"/>
</dbReference>
<dbReference type="OrthoDB" id="5835829at2759"/>
<evidence type="ECO:0000256" key="1">
    <source>
        <dbReference type="ARBA" id="ARBA00009995"/>
    </source>
</evidence>
<protein>
    <recommendedName>
        <fullName evidence="6">Glycosyltransferase</fullName>
        <ecNumber evidence="6">2.4.1.-</ecNumber>
    </recommendedName>
</protein>
<sequence>MASLDNDHHHHLHFVLFPLMSPGHVIPMVDMAKLLVQHGTTTTLITTTLMAASIRPTIHRTASAGLPLRLLSVPFPATEVGLPEGCESVETIPSIDLLKNFLLGMELLQQPFERLLGQLEPCPSCIIADKSLPWVAQTARKFQVPRIIFDGMSCFTLLCSRNLHVSRAHESVSESETFVLPGLPDTIEMTRSQLPPAFNPGTFDPQDFRKRVREAEEEAYGTVINSFEELEPRYLEEIQKVKGKRVWCIGPLSLCNKDNLDKAQRGYKASVDEKQCLKWLDTKEPGSVVYACLGSLSRLTVPQLVELGLGLELSKRPFVWVIKRGDKVEEIDKWIEEARFEERTNGRGLLIRGWAPQVLILDHPAVGAFLTHCGWNSTLEGVCAGMPMITWPILAEQFFNEKLVVQVLEIGVSVGAQGVVHLLEDDKFGVVVKSEAVVEAIETVMDGGEKE</sequence>
<dbReference type="EMBL" id="NKQK01000022">
    <property type="protein sequence ID" value="PSR98472.1"/>
    <property type="molecule type" value="Genomic_DNA"/>
</dbReference>
<dbReference type="InParanoid" id="A0A2R6PY58"/>
<dbReference type="InterPro" id="IPR035595">
    <property type="entry name" value="UDP_glycos_trans_CS"/>
</dbReference>
<comment type="similarity">
    <text evidence="1 5">Belongs to the UDP-glycosyltransferase family.</text>
</comment>
<evidence type="ECO:0000256" key="5">
    <source>
        <dbReference type="RuleBase" id="RU003718"/>
    </source>
</evidence>